<accession>A0A2I0IR29</accession>
<evidence type="ECO:0000313" key="2">
    <source>
        <dbReference type="Proteomes" id="UP000233551"/>
    </source>
</evidence>
<organism evidence="1 2">
    <name type="scientific">Punica granatum</name>
    <name type="common">Pomegranate</name>
    <dbReference type="NCBI Taxonomy" id="22663"/>
    <lineage>
        <taxon>Eukaryota</taxon>
        <taxon>Viridiplantae</taxon>
        <taxon>Streptophyta</taxon>
        <taxon>Embryophyta</taxon>
        <taxon>Tracheophyta</taxon>
        <taxon>Spermatophyta</taxon>
        <taxon>Magnoliopsida</taxon>
        <taxon>eudicotyledons</taxon>
        <taxon>Gunneridae</taxon>
        <taxon>Pentapetalae</taxon>
        <taxon>rosids</taxon>
        <taxon>malvids</taxon>
        <taxon>Myrtales</taxon>
        <taxon>Lythraceae</taxon>
        <taxon>Punica</taxon>
    </lineage>
</organism>
<evidence type="ECO:0008006" key="3">
    <source>
        <dbReference type="Google" id="ProtNLM"/>
    </source>
</evidence>
<dbReference type="STRING" id="22663.A0A2I0IR29"/>
<comment type="caution">
    <text evidence="1">The sequence shown here is derived from an EMBL/GenBank/DDBJ whole genome shotgun (WGS) entry which is preliminary data.</text>
</comment>
<feature type="non-terminal residue" evidence="1">
    <location>
        <position position="105"/>
    </location>
</feature>
<dbReference type="EMBL" id="PGOL01002613">
    <property type="protein sequence ID" value="PKI46455.1"/>
    <property type="molecule type" value="Genomic_DNA"/>
</dbReference>
<keyword evidence="2" id="KW-1185">Reference proteome</keyword>
<protein>
    <recommendedName>
        <fullName evidence="3">Integrase zinc-binding domain-containing protein</fullName>
    </recommendedName>
</protein>
<proteinExistence type="predicted"/>
<gene>
    <name evidence="1" type="ORF">CRG98_033153</name>
</gene>
<name>A0A2I0IR29_PUNGR</name>
<evidence type="ECO:0000313" key="1">
    <source>
        <dbReference type="EMBL" id="PKI46455.1"/>
    </source>
</evidence>
<reference evidence="1 2" key="1">
    <citation type="submission" date="2017-11" db="EMBL/GenBank/DDBJ databases">
        <title>De-novo sequencing of pomegranate (Punica granatum L.) genome.</title>
        <authorList>
            <person name="Akparov Z."/>
            <person name="Amiraslanov A."/>
            <person name="Hajiyeva S."/>
            <person name="Abbasov M."/>
            <person name="Kaur K."/>
            <person name="Hamwieh A."/>
            <person name="Solovyev V."/>
            <person name="Salamov A."/>
            <person name="Braich B."/>
            <person name="Kosarev P."/>
            <person name="Mahmoud A."/>
            <person name="Hajiyev E."/>
            <person name="Babayeva S."/>
            <person name="Izzatullayeva V."/>
            <person name="Mammadov A."/>
            <person name="Mammadov A."/>
            <person name="Sharifova S."/>
            <person name="Ojaghi J."/>
            <person name="Eynullazada K."/>
            <person name="Bayramov B."/>
            <person name="Abdulazimova A."/>
            <person name="Shahmuradov I."/>
        </authorList>
    </citation>
    <scope>NUCLEOTIDE SEQUENCE [LARGE SCALE GENOMIC DNA]</scope>
    <source>
        <strain evidence="2">cv. AG2017</strain>
        <tissue evidence="1">Leaf</tissue>
    </source>
</reference>
<dbReference type="AlphaFoldDB" id="A0A2I0IR29"/>
<sequence length="105" mass="12271">MEYKPGKTNAVANALSRRVELAAISRLESPLLGRIKEWLQHDAKACILLELAREGKSRKFWCEDDLVYTKGRRVYVPIYDNLWREILRECHDSNWTGHLGIHHTL</sequence>
<dbReference type="Proteomes" id="UP000233551">
    <property type="component" value="Unassembled WGS sequence"/>
</dbReference>
<dbReference type="Gene3D" id="1.10.340.70">
    <property type="match status" value="1"/>
</dbReference>